<protein>
    <recommendedName>
        <fullName evidence="1">DUF5667 domain-containing protein</fullName>
    </recommendedName>
</protein>
<dbReference type="AlphaFoldDB" id="A0A1F5NRE7"/>
<evidence type="ECO:0000259" key="1">
    <source>
        <dbReference type="Pfam" id="PF18915"/>
    </source>
</evidence>
<comment type="caution">
    <text evidence="2">The sequence shown here is derived from an EMBL/GenBank/DDBJ whole genome shotgun (WGS) entry which is preliminary data.</text>
</comment>
<name>A0A1F5NRE7_9BACT</name>
<proteinExistence type="predicted"/>
<feature type="domain" description="DUF5667" evidence="1">
    <location>
        <begin position="32"/>
        <end position="117"/>
    </location>
</feature>
<evidence type="ECO:0000313" key="3">
    <source>
        <dbReference type="Proteomes" id="UP000177912"/>
    </source>
</evidence>
<evidence type="ECO:0000313" key="2">
    <source>
        <dbReference type="EMBL" id="OGE80124.1"/>
    </source>
</evidence>
<dbReference type="InterPro" id="IPR043725">
    <property type="entry name" value="DUF5667"/>
</dbReference>
<gene>
    <name evidence="2" type="ORF">A2826_00900</name>
</gene>
<dbReference type="Proteomes" id="UP000177912">
    <property type="component" value="Unassembled WGS sequence"/>
</dbReference>
<sequence length="226" mass="26153">MKIKSIKIFVIAFAVSILIVSGIALSIKNSSLVSGDAFYFMKSVGEKIDLHFLTFNAQDKQEKHLMLADKRLNEFEFLIDNRNTEFLPLLGTFNEYRKRLDSAAFMAENLALIDAKFVANIELVYIETLNHLIRLSEFENRTAAKDLREVALQYNSRSMKRLLQLHQYDENNTTLYKSLIEQLYEIASAREQEMGPEQLQNFQKAREVLDQGVELEYAHDLLVSTF</sequence>
<organism evidence="2 3">
    <name type="scientific">Candidatus Doudnabacteria bacterium RIFCSPHIGHO2_01_FULL_43_23</name>
    <dbReference type="NCBI Taxonomy" id="1817822"/>
    <lineage>
        <taxon>Bacteria</taxon>
        <taxon>Candidatus Doudnaibacteriota</taxon>
    </lineage>
</organism>
<reference evidence="2 3" key="1">
    <citation type="journal article" date="2016" name="Nat. Commun.">
        <title>Thousands of microbial genomes shed light on interconnected biogeochemical processes in an aquifer system.</title>
        <authorList>
            <person name="Anantharaman K."/>
            <person name="Brown C.T."/>
            <person name="Hug L.A."/>
            <person name="Sharon I."/>
            <person name="Castelle C.J."/>
            <person name="Probst A.J."/>
            <person name="Thomas B.C."/>
            <person name="Singh A."/>
            <person name="Wilkins M.J."/>
            <person name="Karaoz U."/>
            <person name="Brodie E.L."/>
            <person name="Williams K.H."/>
            <person name="Hubbard S.S."/>
            <person name="Banfield J.F."/>
        </authorList>
    </citation>
    <scope>NUCLEOTIDE SEQUENCE [LARGE SCALE GENOMIC DNA]</scope>
</reference>
<dbReference type="Pfam" id="PF18915">
    <property type="entry name" value="DUF5667"/>
    <property type="match status" value="1"/>
</dbReference>
<dbReference type="EMBL" id="MFEI01000040">
    <property type="protein sequence ID" value="OGE80124.1"/>
    <property type="molecule type" value="Genomic_DNA"/>
</dbReference>
<accession>A0A1F5NRE7</accession>